<protein>
    <submittedName>
        <fullName evidence="2">Glucuronosyltransferase</fullName>
    </submittedName>
</protein>
<accession>A0AC34QUH1</accession>
<evidence type="ECO:0000313" key="2">
    <source>
        <dbReference type="WBParaSite" id="JU765_v2.g19454.t1"/>
    </source>
</evidence>
<evidence type="ECO:0000313" key="1">
    <source>
        <dbReference type="Proteomes" id="UP000887576"/>
    </source>
</evidence>
<reference evidence="2" key="1">
    <citation type="submission" date="2022-11" db="UniProtKB">
        <authorList>
            <consortium name="WormBaseParasite"/>
        </authorList>
    </citation>
    <scope>IDENTIFICATION</scope>
</reference>
<name>A0AC34QUH1_9BILA</name>
<sequence>MFPCGSALSHVLDIKIHFLYNSGPYMDHLAWLMGLPQPLGYVPTTCGLALSDKMSFGERILNTIESYFSMGYAENYDETNQLFQQFYGQDFPDVKNIIQKSPLVFTYVNRFIDFPRPIFAKDVYIGGLGMFDSSSEPLEEPFKSEIKKGKNGVVFFTNWAPQNQLLKHENLKLFITHGGYNSILETAQSGKPCLLIPLMFDQLRNAKVVEKNGWGKILPSTSLLETSAELVEQLNDLLTNPTYSTAAKRIKNLLETTPFSPQELLAKNVQFVLDNNGILPELEPASLQLSTIQQFNLDVFAFFFTIFVLSFGSLIIFTKFILKQLLKLSKSHHEKKTK</sequence>
<dbReference type="WBParaSite" id="JU765_v2.g19454.t1">
    <property type="protein sequence ID" value="JU765_v2.g19454.t1"/>
    <property type="gene ID" value="JU765_v2.g19454"/>
</dbReference>
<organism evidence="1 2">
    <name type="scientific">Panagrolaimus sp. JU765</name>
    <dbReference type="NCBI Taxonomy" id="591449"/>
    <lineage>
        <taxon>Eukaryota</taxon>
        <taxon>Metazoa</taxon>
        <taxon>Ecdysozoa</taxon>
        <taxon>Nematoda</taxon>
        <taxon>Chromadorea</taxon>
        <taxon>Rhabditida</taxon>
        <taxon>Tylenchina</taxon>
        <taxon>Panagrolaimomorpha</taxon>
        <taxon>Panagrolaimoidea</taxon>
        <taxon>Panagrolaimidae</taxon>
        <taxon>Panagrolaimus</taxon>
    </lineage>
</organism>
<proteinExistence type="predicted"/>
<dbReference type="Proteomes" id="UP000887576">
    <property type="component" value="Unplaced"/>
</dbReference>